<dbReference type="InterPro" id="IPR058268">
    <property type="entry name" value="DUF7962"/>
</dbReference>
<name>A0A3D8SYC7_9HELO</name>
<keyword evidence="3" id="KW-1185">Reference proteome</keyword>
<proteinExistence type="predicted"/>
<accession>A0A3D8SYC7</accession>
<dbReference type="AlphaFoldDB" id="A0A3D8SYC7"/>
<gene>
    <name evidence="2" type="ORF">BP5796_02424</name>
</gene>
<comment type="caution">
    <text evidence="2">The sequence shown here is derived from an EMBL/GenBank/DDBJ whole genome shotgun (WGS) entry which is preliminary data.</text>
</comment>
<evidence type="ECO:0000313" key="2">
    <source>
        <dbReference type="EMBL" id="RDW91259.1"/>
    </source>
</evidence>
<evidence type="ECO:0000259" key="1">
    <source>
        <dbReference type="Pfam" id="PF25907"/>
    </source>
</evidence>
<sequence>MQGELSGISTFDIFPSHNAYVPLQYLLACPDPRRPQSQPPVMPRPDVASLGVQYRRIPLLAIGRDIYTDTRLILSKLETLFPPSAKHPRISAAASDQAAIEKLLEAWVVDGGVFLRASQLIPTSMPLYKDEKFTKDRSQFSGRTWSLENAERMRPEALVEIKHAFALLETTLLADGREWILKTGGPSLADIEAVWPFHWLKSLKGALPPSLISPTQFPKVFSWIDRFNGAISAAAQKAGKPQPLKGPDARAKINSSTFAEPEGSVDEDDPTGLKKDDLVEVWPIDSGFGYKDRGALLKLSGSEIVVRGKTQEGTEVRIHTPRHGFRIRGIGNTKL</sequence>
<dbReference type="SUPFAM" id="SSF47616">
    <property type="entry name" value="GST C-terminal domain-like"/>
    <property type="match status" value="1"/>
</dbReference>
<organism evidence="2 3">
    <name type="scientific">Coleophoma crateriformis</name>
    <dbReference type="NCBI Taxonomy" id="565419"/>
    <lineage>
        <taxon>Eukaryota</taxon>
        <taxon>Fungi</taxon>
        <taxon>Dikarya</taxon>
        <taxon>Ascomycota</taxon>
        <taxon>Pezizomycotina</taxon>
        <taxon>Leotiomycetes</taxon>
        <taxon>Helotiales</taxon>
        <taxon>Dermateaceae</taxon>
        <taxon>Coleophoma</taxon>
    </lineage>
</organism>
<dbReference type="OrthoDB" id="202840at2759"/>
<feature type="domain" description="DUF7962" evidence="1">
    <location>
        <begin position="116"/>
        <end position="235"/>
    </location>
</feature>
<dbReference type="Pfam" id="PF25907">
    <property type="entry name" value="DUF7962"/>
    <property type="match status" value="1"/>
</dbReference>
<dbReference type="Proteomes" id="UP000256328">
    <property type="component" value="Unassembled WGS sequence"/>
</dbReference>
<evidence type="ECO:0000313" key="3">
    <source>
        <dbReference type="Proteomes" id="UP000256328"/>
    </source>
</evidence>
<dbReference type="Gene3D" id="3.40.30.110">
    <property type="match status" value="2"/>
</dbReference>
<dbReference type="EMBL" id="PDLN01000003">
    <property type="protein sequence ID" value="RDW91259.1"/>
    <property type="molecule type" value="Genomic_DNA"/>
</dbReference>
<protein>
    <recommendedName>
        <fullName evidence="1">DUF7962 domain-containing protein</fullName>
    </recommendedName>
</protein>
<dbReference type="InterPro" id="IPR036282">
    <property type="entry name" value="Glutathione-S-Trfase_C_sf"/>
</dbReference>
<dbReference type="CDD" id="cd00299">
    <property type="entry name" value="GST_C_family"/>
    <property type="match status" value="1"/>
</dbReference>
<reference evidence="2 3" key="1">
    <citation type="journal article" date="2018" name="IMA Fungus">
        <title>IMA Genome-F 9: Draft genome sequence of Annulohypoxylon stygium, Aspergillus mulundensis, Berkeleyomyces basicola (syn. Thielaviopsis basicola), Ceratocystis smalleyi, two Cercospora beticola strains, Coleophoma cylindrospora, Fusarium fracticaudum, Phialophora cf. hyalina, and Morchella septimelata.</title>
        <authorList>
            <person name="Wingfield B.D."/>
            <person name="Bills G.F."/>
            <person name="Dong Y."/>
            <person name="Huang W."/>
            <person name="Nel W.J."/>
            <person name="Swalarsk-Parry B.S."/>
            <person name="Vaghefi N."/>
            <person name="Wilken P.M."/>
            <person name="An Z."/>
            <person name="de Beer Z.W."/>
            <person name="De Vos L."/>
            <person name="Chen L."/>
            <person name="Duong T.A."/>
            <person name="Gao Y."/>
            <person name="Hammerbacher A."/>
            <person name="Kikkert J.R."/>
            <person name="Li Y."/>
            <person name="Li H."/>
            <person name="Li K."/>
            <person name="Li Q."/>
            <person name="Liu X."/>
            <person name="Ma X."/>
            <person name="Naidoo K."/>
            <person name="Pethybridge S.J."/>
            <person name="Sun J."/>
            <person name="Steenkamp E.T."/>
            <person name="van der Nest M.A."/>
            <person name="van Wyk S."/>
            <person name="Wingfield M.J."/>
            <person name="Xiong C."/>
            <person name="Yue Q."/>
            <person name="Zhang X."/>
        </authorList>
    </citation>
    <scope>NUCLEOTIDE SEQUENCE [LARGE SCALE GENOMIC DNA]</scope>
    <source>
        <strain evidence="2 3">BP5796</strain>
    </source>
</reference>